<name>A0ABS9ZKC5_9PSED</name>
<protein>
    <recommendedName>
        <fullName evidence="3">Virus tail fibre assembly protein, lambda gpK</fullName>
    </recommendedName>
</protein>
<gene>
    <name evidence="1" type="ORF">AUC61_14630</name>
</gene>
<organism evidence="1 2">
    <name type="scientific">Pseudomonas maioricensis</name>
    <dbReference type="NCBI Taxonomy" id="1766623"/>
    <lineage>
        <taxon>Bacteria</taxon>
        <taxon>Pseudomonadati</taxon>
        <taxon>Pseudomonadota</taxon>
        <taxon>Gammaproteobacteria</taxon>
        <taxon>Pseudomonadales</taxon>
        <taxon>Pseudomonadaceae</taxon>
        <taxon>Pseudomonas</taxon>
    </lineage>
</organism>
<keyword evidence="2" id="KW-1185">Reference proteome</keyword>
<evidence type="ECO:0008006" key="3">
    <source>
        <dbReference type="Google" id="ProtNLM"/>
    </source>
</evidence>
<accession>A0ABS9ZKC5</accession>
<dbReference type="Proteomes" id="UP001320513">
    <property type="component" value="Unassembled WGS sequence"/>
</dbReference>
<reference evidence="1 2" key="1">
    <citation type="submission" date="2015-12" db="EMBL/GenBank/DDBJ databases">
        <title>Phylogenomics in the description of a new species in the Pseudomonas syringae group.</title>
        <authorList>
            <person name="Busquets A."/>
            <person name="Gomila M."/>
            <person name="Beiki F."/>
            <person name="Rahimian H."/>
            <person name="Mulet M."/>
            <person name="Sanchez D."/>
            <person name="Garcia-Valdes E."/>
            <person name="Lalucat J."/>
        </authorList>
    </citation>
    <scope>NUCLEOTIDE SEQUENCE [LARGE SCALE GENOMIC DNA]</scope>
    <source>
        <strain evidence="1 2">S25</strain>
    </source>
</reference>
<evidence type="ECO:0000313" key="2">
    <source>
        <dbReference type="Proteomes" id="UP001320513"/>
    </source>
</evidence>
<comment type="caution">
    <text evidence="1">The sequence shown here is derived from an EMBL/GenBank/DDBJ whole genome shotgun (WGS) entry which is preliminary data.</text>
</comment>
<dbReference type="RefSeq" id="WP_243246992.1">
    <property type="nucleotide sequence ID" value="NZ_LOHG01000008.1"/>
</dbReference>
<dbReference type="EMBL" id="LOHG01000008">
    <property type="protein sequence ID" value="MCI8210771.1"/>
    <property type="molecule type" value="Genomic_DNA"/>
</dbReference>
<sequence>MVQKYYAHSLTGGYLGSWDGSEPDDENAVEVPEARPDIGFVWDFALGHWYESYESKLAKANLEHLRLTKEANAQVAALTGIVNTLDYAINGQDSDSEEYIEPTDAEITELPIRQKQLKAWNSYSLKLSRMPTQVTWPHDPVWPVVPETYSDEMSSAPAAPEL</sequence>
<evidence type="ECO:0000313" key="1">
    <source>
        <dbReference type="EMBL" id="MCI8210771.1"/>
    </source>
</evidence>
<proteinExistence type="predicted"/>